<evidence type="ECO:0000313" key="2">
    <source>
        <dbReference type="EMBL" id="CZR57419.1"/>
    </source>
</evidence>
<protein>
    <submittedName>
        <fullName evidence="2">Uncharacterized protein</fullName>
    </submittedName>
</protein>
<name>A0A1L7WXC6_9HELO</name>
<dbReference type="Proteomes" id="UP000184330">
    <property type="component" value="Unassembled WGS sequence"/>
</dbReference>
<feature type="compositionally biased region" description="Basic and acidic residues" evidence="1">
    <location>
        <begin position="1"/>
        <end position="21"/>
    </location>
</feature>
<proteinExistence type="predicted"/>
<feature type="region of interest" description="Disordered" evidence="1">
    <location>
        <begin position="1"/>
        <end position="76"/>
    </location>
</feature>
<dbReference type="AlphaFoldDB" id="A0A1L7WXC6"/>
<evidence type="ECO:0000256" key="1">
    <source>
        <dbReference type="SAM" id="MobiDB-lite"/>
    </source>
</evidence>
<feature type="compositionally biased region" description="Basic and acidic residues" evidence="1">
    <location>
        <begin position="66"/>
        <end position="76"/>
    </location>
</feature>
<reference evidence="2 3" key="1">
    <citation type="submission" date="2016-03" db="EMBL/GenBank/DDBJ databases">
        <authorList>
            <person name="Ploux O."/>
        </authorList>
    </citation>
    <scope>NUCLEOTIDE SEQUENCE [LARGE SCALE GENOMIC DNA]</scope>
    <source>
        <strain evidence="2 3">UAMH 11012</strain>
    </source>
</reference>
<gene>
    <name evidence="2" type="ORF">PAC_07308</name>
</gene>
<accession>A0A1L7WXC6</accession>
<keyword evidence="3" id="KW-1185">Reference proteome</keyword>
<dbReference type="EMBL" id="FJOG01000010">
    <property type="protein sequence ID" value="CZR57419.1"/>
    <property type="molecule type" value="Genomic_DNA"/>
</dbReference>
<evidence type="ECO:0000313" key="3">
    <source>
        <dbReference type="Proteomes" id="UP000184330"/>
    </source>
</evidence>
<sequence length="76" mass="7964">MAGKDIDGKKMMTTKDAERIARANPGSDHAARARKAAARNEASKRDKTKSSGSRSGGRCSGGSCSEKARCEAHAAR</sequence>
<organism evidence="2 3">
    <name type="scientific">Phialocephala subalpina</name>
    <dbReference type="NCBI Taxonomy" id="576137"/>
    <lineage>
        <taxon>Eukaryota</taxon>
        <taxon>Fungi</taxon>
        <taxon>Dikarya</taxon>
        <taxon>Ascomycota</taxon>
        <taxon>Pezizomycotina</taxon>
        <taxon>Leotiomycetes</taxon>
        <taxon>Helotiales</taxon>
        <taxon>Mollisiaceae</taxon>
        <taxon>Phialocephala</taxon>
        <taxon>Phialocephala fortinii species complex</taxon>
    </lineage>
</organism>